<evidence type="ECO:0000256" key="7">
    <source>
        <dbReference type="SAM" id="SignalP"/>
    </source>
</evidence>
<feature type="domain" description="Dendritic cell-specific transmembrane protein-like" evidence="8">
    <location>
        <begin position="455"/>
        <end position="646"/>
    </location>
</feature>
<keyword evidence="4 6" id="KW-0472">Membrane</keyword>
<dbReference type="PANTHER" id="PTHR21041">
    <property type="entry name" value="DENDRITIC CELL-SPECIFIC TRANSMEMBRANE PROTEIN"/>
    <property type="match status" value="1"/>
</dbReference>
<keyword evidence="2 6" id="KW-0812">Transmembrane</keyword>
<dbReference type="EMBL" id="GECZ01021464">
    <property type="protein sequence ID" value="JAS48305.1"/>
    <property type="molecule type" value="Transcribed_RNA"/>
</dbReference>
<comment type="subcellular location">
    <subcellularLocation>
        <location evidence="1">Membrane</location>
        <topology evidence="1">Multi-pass membrane protein</topology>
    </subcellularLocation>
</comment>
<dbReference type="InterPro" id="IPR012858">
    <property type="entry name" value="DC_STAMP-like"/>
</dbReference>
<dbReference type="GO" id="GO:0016020">
    <property type="term" value="C:membrane"/>
    <property type="evidence" value="ECO:0007669"/>
    <property type="project" value="UniProtKB-SubCell"/>
</dbReference>
<evidence type="ECO:0000256" key="2">
    <source>
        <dbReference type="ARBA" id="ARBA00022692"/>
    </source>
</evidence>
<feature type="compositionally biased region" description="Polar residues" evidence="5">
    <location>
        <begin position="789"/>
        <end position="828"/>
    </location>
</feature>
<evidence type="ECO:0000256" key="1">
    <source>
        <dbReference type="ARBA" id="ARBA00004141"/>
    </source>
</evidence>
<keyword evidence="3 6" id="KW-1133">Transmembrane helix</keyword>
<evidence type="ECO:0000256" key="5">
    <source>
        <dbReference type="SAM" id="MobiDB-lite"/>
    </source>
</evidence>
<evidence type="ECO:0000256" key="3">
    <source>
        <dbReference type="ARBA" id="ARBA00022989"/>
    </source>
</evidence>
<evidence type="ECO:0000259" key="8">
    <source>
        <dbReference type="Pfam" id="PF07782"/>
    </source>
</evidence>
<feature type="signal peptide" evidence="7">
    <location>
        <begin position="1"/>
        <end position="15"/>
    </location>
</feature>
<feature type="transmembrane region" description="Helical" evidence="6">
    <location>
        <begin position="108"/>
        <end position="132"/>
    </location>
</feature>
<feature type="transmembrane region" description="Helical" evidence="6">
    <location>
        <begin position="511"/>
        <end position="533"/>
    </location>
</feature>
<feature type="region of interest" description="Disordered" evidence="5">
    <location>
        <begin position="788"/>
        <end position="828"/>
    </location>
</feature>
<sequence>MLMAIICSILQLLHGFLVPVLKLKRDEYGGAENTLKLLGYAIDKLDDMRESRPFIHGLIFTDDQYRFCKAFIGFIFGTCVGIAFYEFILSGLSVSVTTVYFLGKISTVLMAIGCMVFTQIRCLVLICIPTFFGSAGRHIFQALILTALISGPVNNVIQNIEESQRMISCSNRMAYNLSQARYGLLVKPFKMAFLSTKIETEELRDTLSSVKNVVEPIAQEIEGKDDVKFIKEENDYVDEETDDTKRSEEIENKYKHERVKRMPVIPYVVKPNETERLISKGDEYQKNYYKKLELRCENVKTSMTKACQNTFHKLYDQCMATLHWSFNWAVCWAVKLDFICDLVRMFSYGSYDCDPSTVVSGSVGKQYWSILRTGPKLKAKVAEEKTQYKIHNPPNFVSLHSIITLTKEFHHNMVYAHDIVKLSIKLMRSILAFLFIWVIINAQTYHDKFVQEPGHDNNYLTAQLRMLDAQRHIEGKKTVFPLMKLERAEMVDPYSPFLGQVELGEEWGKNFYAMLFLILFSLLAILMDAVLAIGLTWMSKNLEFSYKESGEHSFKMEVLGVGFIASIVRSIIKPFDFSKTLKQEVSNRHCLPNPSYLPTSAYAKVFALLFCLYCMEYCVGYIRRLRRAICAFYYREQEKKRIEFLYKRILDDRKQLIDRNIKELAEKASDAGLMFELRELFILSQRFPSCTLLRWLSLSRAACCMCNEIEVRKPQPIEKYLYCEKCKIFFCPECWQNFSQTCVVCNAMARKDELLKQGKQGISAVGQAGLPRGVNYPSIMGIALPQVGNPPSTSGSGLPQGGNPSSTSGRYQLQGGNLPSTSGSGLPK</sequence>
<evidence type="ECO:0000313" key="9">
    <source>
        <dbReference type="EMBL" id="JAS48305.1"/>
    </source>
</evidence>
<keyword evidence="7" id="KW-0732">Signal</keyword>
<dbReference type="AlphaFoldDB" id="A0A1B6FDP0"/>
<protein>
    <recommendedName>
        <fullName evidence="8">Dendritic cell-specific transmembrane protein-like domain-containing protein</fullName>
    </recommendedName>
</protein>
<dbReference type="Pfam" id="PF07782">
    <property type="entry name" value="DC_STAMP"/>
    <property type="match status" value="1"/>
</dbReference>
<feature type="chain" id="PRO_5012023328" description="Dendritic cell-specific transmembrane protein-like domain-containing protein" evidence="7">
    <location>
        <begin position="16"/>
        <end position="828"/>
    </location>
</feature>
<name>A0A1B6FDP0_9HEMI</name>
<dbReference type="InterPro" id="IPR051856">
    <property type="entry name" value="CSR-E3_Ligase_Protein"/>
</dbReference>
<proteinExistence type="predicted"/>
<reference evidence="9" key="1">
    <citation type="submission" date="2015-11" db="EMBL/GenBank/DDBJ databases">
        <title>De novo transcriptome assembly of four potential Pierce s Disease insect vectors from Arizona vineyards.</title>
        <authorList>
            <person name="Tassone E.E."/>
        </authorList>
    </citation>
    <scope>NUCLEOTIDE SEQUENCE</scope>
</reference>
<organism evidence="9">
    <name type="scientific">Cuerna arida</name>
    <dbReference type="NCBI Taxonomy" id="1464854"/>
    <lineage>
        <taxon>Eukaryota</taxon>
        <taxon>Metazoa</taxon>
        <taxon>Ecdysozoa</taxon>
        <taxon>Arthropoda</taxon>
        <taxon>Hexapoda</taxon>
        <taxon>Insecta</taxon>
        <taxon>Pterygota</taxon>
        <taxon>Neoptera</taxon>
        <taxon>Paraneoptera</taxon>
        <taxon>Hemiptera</taxon>
        <taxon>Auchenorrhyncha</taxon>
        <taxon>Membracoidea</taxon>
        <taxon>Cicadellidae</taxon>
        <taxon>Cicadellinae</taxon>
        <taxon>Proconiini</taxon>
        <taxon>Cuerna</taxon>
    </lineage>
</organism>
<gene>
    <name evidence="9" type="ORF">g.25526</name>
</gene>
<dbReference type="PANTHER" id="PTHR21041:SF17">
    <property type="entry name" value="E3 UBIQUITIN-PROTEIN LIGASE DCST1"/>
    <property type="match status" value="1"/>
</dbReference>
<evidence type="ECO:0000256" key="6">
    <source>
        <dbReference type="SAM" id="Phobius"/>
    </source>
</evidence>
<accession>A0A1B6FDP0</accession>
<feature type="transmembrane region" description="Helical" evidence="6">
    <location>
        <begin position="601"/>
        <end position="619"/>
    </location>
</feature>
<feature type="transmembrane region" description="Helical" evidence="6">
    <location>
        <begin position="70"/>
        <end position="101"/>
    </location>
</feature>
<evidence type="ECO:0000256" key="4">
    <source>
        <dbReference type="ARBA" id="ARBA00023136"/>
    </source>
</evidence>